<comment type="caution">
    <text evidence="11">The sequence shown here is derived from an EMBL/GenBank/DDBJ whole genome shotgun (WGS) entry which is preliminary data.</text>
</comment>
<dbReference type="AlphaFoldDB" id="A0A368T1A4"/>
<comment type="similarity">
    <text evidence="10">Belongs to the CRISPR-associated endonuclease Cas1 family.</text>
</comment>
<dbReference type="Pfam" id="PF01867">
    <property type="entry name" value="Cas_Cas1"/>
    <property type="match status" value="1"/>
</dbReference>
<dbReference type="GO" id="GO:0016787">
    <property type="term" value="F:hydrolase activity"/>
    <property type="evidence" value="ECO:0007669"/>
    <property type="project" value="UniProtKB-KW"/>
</dbReference>
<proteinExistence type="inferred from homology"/>
<dbReference type="GO" id="GO:0046872">
    <property type="term" value="F:metal ion binding"/>
    <property type="evidence" value="ECO:0007669"/>
    <property type="project" value="UniProtKB-UniRule"/>
</dbReference>
<keyword evidence="12" id="KW-1185">Reference proteome</keyword>
<organism evidence="11 12">
    <name type="scientific">Marinitenerispora sediminis</name>
    <dbReference type="NCBI Taxonomy" id="1931232"/>
    <lineage>
        <taxon>Bacteria</taxon>
        <taxon>Bacillati</taxon>
        <taxon>Actinomycetota</taxon>
        <taxon>Actinomycetes</taxon>
        <taxon>Streptosporangiales</taxon>
        <taxon>Nocardiopsidaceae</taxon>
        <taxon>Marinitenerispora</taxon>
    </lineage>
</organism>
<dbReference type="EMBL" id="QEIN01000178">
    <property type="protein sequence ID" value="RCV53957.1"/>
    <property type="molecule type" value="Genomic_DNA"/>
</dbReference>
<dbReference type="InterPro" id="IPR042206">
    <property type="entry name" value="CRISPR-assoc_Cas1_C"/>
</dbReference>
<keyword evidence="1 10" id="KW-0540">Nuclease</keyword>
<evidence type="ECO:0000256" key="3">
    <source>
        <dbReference type="ARBA" id="ARBA00022759"/>
    </source>
</evidence>
<evidence type="ECO:0000256" key="8">
    <source>
        <dbReference type="ARBA" id="ARBA00023211"/>
    </source>
</evidence>
<reference evidence="11 12" key="1">
    <citation type="submission" date="2018-04" db="EMBL/GenBank/DDBJ databases">
        <title>Novel actinobacteria from marine sediment.</title>
        <authorList>
            <person name="Ng Z.Y."/>
            <person name="Tan G.Y.A."/>
        </authorList>
    </citation>
    <scope>NUCLEOTIDE SEQUENCE [LARGE SCALE GENOMIC DNA]</scope>
    <source>
        <strain evidence="11 12">TPS81</strain>
    </source>
</reference>
<evidence type="ECO:0000256" key="4">
    <source>
        <dbReference type="ARBA" id="ARBA00022801"/>
    </source>
</evidence>
<keyword evidence="5 10" id="KW-0460">Magnesium</keyword>
<dbReference type="NCBIfam" id="TIGR00287">
    <property type="entry name" value="cas1"/>
    <property type="match status" value="1"/>
</dbReference>
<evidence type="ECO:0000313" key="12">
    <source>
        <dbReference type="Proteomes" id="UP000253318"/>
    </source>
</evidence>
<dbReference type="RefSeq" id="WP_114397490.1">
    <property type="nucleotide sequence ID" value="NZ_QEIM01000038.1"/>
</dbReference>
<keyword evidence="8 10" id="KW-0464">Manganese</keyword>
<comment type="function">
    <text evidence="10">CRISPR (clustered regularly interspaced short palindromic repeat), is an adaptive immune system that provides protection against mobile genetic elements (viruses, transposable elements and conjugative plasmids). CRISPR clusters contain spacers, sequences complementary to antecedent mobile elements, and target invading nucleic acids. CRISPR clusters are transcribed and processed into CRISPR RNA (crRNA). Acts as a dsDNA endonuclease. Involved in the integration of spacer DNA into the CRISPR cassette.</text>
</comment>
<dbReference type="NCBIfam" id="TIGR03640">
    <property type="entry name" value="cas1_DVULG"/>
    <property type="match status" value="1"/>
</dbReference>
<dbReference type="OrthoDB" id="1550386at2"/>
<evidence type="ECO:0000313" key="11">
    <source>
        <dbReference type="EMBL" id="RCV53957.1"/>
    </source>
</evidence>
<dbReference type="InterPro" id="IPR019856">
    <property type="entry name" value="CRISPR-assoc_Cas1_DVULG"/>
</dbReference>
<dbReference type="GO" id="GO:0051607">
    <property type="term" value="P:defense response to virus"/>
    <property type="evidence" value="ECO:0007669"/>
    <property type="project" value="UniProtKB-UniRule"/>
</dbReference>
<dbReference type="InterPro" id="IPR042211">
    <property type="entry name" value="CRISPR-assoc_Cas1_N"/>
</dbReference>
<comment type="subunit">
    <text evidence="9 10">Homodimer, forms a heterotetramer with a Cas2 homodimer.</text>
</comment>
<evidence type="ECO:0000256" key="9">
    <source>
        <dbReference type="ARBA" id="ARBA00038592"/>
    </source>
</evidence>
<evidence type="ECO:0000256" key="2">
    <source>
        <dbReference type="ARBA" id="ARBA00022723"/>
    </source>
</evidence>
<sequence>MTELLNTLYVQTQGAGLYLDHDSVRIRTPDDESRRTLPLRRLDAIVVYGHVNISSELQARCAEDGRSIVWMSRAGRFLSRMEGPVRGNVLLRHAQHQIHDREQTRLAIARAFIAGKIQNSRQIMLRGARDVPDADRKRDIRANIKECETYLADAAGAVSVDQLMGIEGKTAQTYYEAFGWMLRPDNDTGPMRGRNRRPPTDPVNALLSFLYGLTRSLVHGAAEQVGLDPYVGFLHSLRPGKPALALDLMEEFRPVLADRLALTMLNRHQVQARHFETLPGGAVNLTDEGRTIVLTEWQRWKQREWKHKLLKRGVPAALLPVVQARLLARHLRGELSDYLPWIPA</sequence>
<keyword evidence="6 10" id="KW-0051">Antiviral defense</keyword>
<evidence type="ECO:0000256" key="7">
    <source>
        <dbReference type="ARBA" id="ARBA00023125"/>
    </source>
</evidence>
<dbReference type="InterPro" id="IPR050646">
    <property type="entry name" value="Cas1"/>
</dbReference>
<dbReference type="InterPro" id="IPR002729">
    <property type="entry name" value="CRISPR-assoc_Cas1"/>
</dbReference>
<evidence type="ECO:0000256" key="1">
    <source>
        <dbReference type="ARBA" id="ARBA00022722"/>
    </source>
</evidence>
<evidence type="ECO:0000256" key="10">
    <source>
        <dbReference type="HAMAP-Rule" id="MF_01470"/>
    </source>
</evidence>
<dbReference type="Gene3D" id="1.20.120.920">
    <property type="entry name" value="CRISPR-associated endonuclease Cas1, C-terminal domain"/>
    <property type="match status" value="1"/>
</dbReference>
<gene>
    <name evidence="10" type="primary">cas1</name>
    <name evidence="11" type="ORF">DEF24_19860</name>
</gene>
<dbReference type="GO" id="GO:0043571">
    <property type="term" value="P:maintenance of CRISPR repeat elements"/>
    <property type="evidence" value="ECO:0007669"/>
    <property type="project" value="UniProtKB-UniRule"/>
</dbReference>
<dbReference type="GO" id="GO:0004520">
    <property type="term" value="F:DNA endonuclease activity"/>
    <property type="evidence" value="ECO:0007669"/>
    <property type="project" value="InterPro"/>
</dbReference>
<dbReference type="HAMAP" id="MF_01470">
    <property type="entry name" value="Cas1"/>
    <property type="match status" value="1"/>
</dbReference>
<feature type="binding site" evidence="10">
    <location>
        <position position="235"/>
    </location>
    <ligand>
        <name>Mn(2+)</name>
        <dbReference type="ChEBI" id="CHEBI:29035"/>
    </ligand>
</feature>
<keyword evidence="3 10" id="KW-0255">Endonuclease</keyword>
<dbReference type="PANTHER" id="PTHR34353:SF2">
    <property type="entry name" value="CRISPR-ASSOCIATED ENDONUCLEASE CAS1 1"/>
    <property type="match status" value="1"/>
</dbReference>
<dbReference type="PANTHER" id="PTHR34353">
    <property type="entry name" value="CRISPR-ASSOCIATED ENDONUCLEASE CAS1 1"/>
    <property type="match status" value="1"/>
</dbReference>
<evidence type="ECO:0000256" key="5">
    <source>
        <dbReference type="ARBA" id="ARBA00022842"/>
    </source>
</evidence>
<keyword evidence="7 10" id="KW-0238">DNA-binding</keyword>
<feature type="binding site" evidence="10">
    <location>
        <position position="167"/>
    </location>
    <ligand>
        <name>Mn(2+)</name>
        <dbReference type="ChEBI" id="CHEBI:29035"/>
    </ligand>
</feature>
<dbReference type="GO" id="GO:0003677">
    <property type="term" value="F:DNA binding"/>
    <property type="evidence" value="ECO:0007669"/>
    <property type="project" value="UniProtKB-KW"/>
</dbReference>
<keyword evidence="4 10" id="KW-0378">Hydrolase</keyword>
<keyword evidence="2 10" id="KW-0479">Metal-binding</keyword>
<dbReference type="Gene3D" id="3.100.10.20">
    <property type="entry name" value="CRISPR-associated endonuclease Cas1, N-terminal domain"/>
    <property type="match status" value="1"/>
</dbReference>
<dbReference type="EC" id="3.1.-.-" evidence="10"/>
<dbReference type="Proteomes" id="UP000253318">
    <property type="component" value="Unassembled WGS sequence"/>
</dbReference>
<protein>
    <recommendedName>
        <fullName evidence="10">CRISPR-associated endonuclease Cas1</fullName>
        <ecNumber evidence="10">3.1.-.-</ecNumber>
    </recommendedName>
</protein>
<feature type="binding site" evidence="10">
    <location>
        <position position="250"/>
    </location>
    <ligand>
        <name>Mn(2+)</name>
        <dbReference type="ChEBI" id="CHEBI:29035"/>
    </ligand>
</feature>
<comment type="cofactor">
    <cofactor evidence="10">
        <name>Mg(2+)</name>
        <dbReference type="ChEBI" id="CHEBI:18420"/>
    </cofactor>
    <cofactor evidence="10">
        <name>Mn(2+)</name>
        <dbReference type="ChEBI" id="CHEBI:29035"/>
    </cofactor>
</comment>
<name>A0A368T1A4_9ACTN</name>
<evidence type="ECO:0000256" key="6">
    <source>
        <dbReference type="ARBA" id="ARBA00023118"/>
    </source>
</evidence>
<accession>A0A368T1A4</accession>